<protein>
    <submittedName>
        <fullName evidence="2">Uncharacterized protein</fullName>
    </submittedName>
</protein>
<evidence type="ECO:0000256" key="1">
    <source>
        <dbReference type="SAM" id="MobiDB-lite"/>
    </source>
</evidence>
<accession>A0A1R3KMT7</accession>
<dbReference type="AlphaFoldDB" id="A0A1R3KMT7"/>
<comment type="caution">
    <text evidence="2">The sequence shown here is derived from an EMBL/GenBank/DDBJ whole genome shotgun (WGS) entry which is preliminary data.</text>
</comment>
<proteinExistence type="predicted"/>
<gene>
    <name evidence="2" type="ORF">CCACVL1_01113</name>
</gene>
<reference evidence="2 3" key="1">
    <citation type="submission" date="2013-09" db="EMBL/GenBank/DDBJ databases">
        <title>Corchorus capsularis genome sequencing.</title>
        <authorList>
            <person name="Alam M."/>
            <person name="Haque M.S."/>
            <person name="Islam M.S."/>
            <person name="Emdad E.M."/>
            <person name="Islam M.M."/>
            <person name="Ahmed B."/>
            <person name="Halim A."/>
            <person name="Hossen Q.M.M."/>
            <person name="Hossain M.Z."/>
            <person name="Ahmed R."/>
            <person name="Khan M.M."/>
            <person name="Islam R."/>
            <person name="Rashid M.M."/>
            <person name="Khan S.A."/>
            <person name="Rahman M.S."/>
            <person name="Alam M."/>
        </authorList>
    </citation>
    <scope>NUCLEOTIDE SEQUENCE [LARGE SCALE GENOMIC DNA]</scope>
    <source>
        <strain evidence="3">cv. CVL-1</strain>
        <tissue evidence="2">Whole seedling</tissue>
    </source>
</reference>
<organism evidence="2 3">
    <name type="scientific">Corchorus capsularis</name>
    <name type="common">Jute</name>
    <dbReference type="NCBI Taxonomy" id="210143"/>
    <lineage>
        <taxon>Eukaryota</taxon>
        <taxon>Viridiplantae</taxon>
        <taxon>Streptophyta</taxon>
        <taxon>Embryophyta</taxon>
        <taxon>Tracheophyta</taxon>
        <taxon>Spermatophyta</taxon>
        <taxon>Magnoliopsida</taxon>
        <taxon>eudicotyledons</taxon>
        <taxon>Gunneridae</taxon>
        <taxon>Pentapetalae</taxon>
        <taxon>rosids</taxon>
        <taxon>malvids</taxon>
        <taxon>Malvales</taxon>
        <taxon>Malvaceae</taxon>
        <taxon>Grewioideae</taxon>
        <taxon>Apeibeae</taxon>
        <taxon>Corchorus</taxon>
    </lineage>
</organism>
<evidence type="ECO:0000313" key="3">
    <source>
        <dbReference type="Proteomes" id="UP000188268"/>
    </source>
</evidence>
<dbReference type="EMBL" id="AWWV01003784">
    <property type="protein sequence ID" value="OMP08407.1"/>
    <property type="molecule type" value="Genomic_DNA"/>
</dbReference>
<name>A0A1R3KMT7_COCAP</name>
<sequence>MAAGQMRVSSAYVNEGSVRK</sequence>
<keyword evidence="3" id="KW-1185">Reference proteome</keyword>
<feature type="region of interest" description="Disordered" evidence="1">
    <location>
        <begin position="1"/>
        <end position="20"/>
    </location>
</feature>
<dbReference type="Proteomes" id="UP000188268">
    <property type="component" value="Unassembled WGS sequence"/>
</dbReference>
<feature type="non-terminal residue" evidence="2">
    <location>
        <position position="20"/>
    </location>
</feature>
<evidence type="ECO:0000313" key="2">
    <source>
        <dbReference type="EMBL" id="OMP08407.1"/>
    </source>
</evidence>